<feature type="compositionally biased region" description="Polar residues" evidence="1">
    <location>
        <begin position="749"/>
        <end position="760"/>
    </location>
</feature>
<evidence type="ECO:0000313" key="2">
    <source>
        <dbReference type="EMBL" id="WWC92374.1"/>
    </source>
</evidence>
<feature type="region of interest" description="Disordered" evidence="1">
    <location>
        <begin position="345"/>
        <end position="449"/>
    </location>
</feature>
<sequence length="805" mass="88856">MATSMLQLYPDTGRNQMHHELVASPAGSPRTSRTASQASLHIAPSSHYSPGTGHEQSSHPLSAYQNQPYRPYQPASIGLPTSANFLQNPYPSTAPPLSYYPTPTPFYDPRGSQPMMRTVSHAHPMNSATEATVSSRYSSSPNSATGPLMNAPPTAAGQQTNPYPGIGLQAPSFNSQNSEADSKHINPSVFQPSGSYSMSRSTSGNSDYGPETSRLVTPAFEYREDRLSPAEQDLRKVSDSLGNYEAIGNRRLWSSSSSTFTPSFDLQPHSIHLAPHPQPQTDSIFFGGMKNNNYSNDHFTMSSERGGDQKPNIFSMGSGNNNNDADTDYERERQNQIMNNKKLLEDVGLGNPSSFSFRSARNSSNGGGRPRKASTQVKQRLRLGGPVRASPRIREMGRNVSYANLDDDRNTPGSDEDEYDSDAIGEGEEDFRPSKRSKGSKAGYRTKSASYSVPKMTPKTQLSLWSLLQVYGEIPYLFPLFYYTLNNDLTINSDSVPLIGSIPSTCTPMKKAETLQAFFHRGKRVLAQLDAFTSRCDRKYEGPEERWTELDYHTRIAIRDVRRKVVERCENYKYTRRDILDKCLGKNKWPPIEDGLIEWRIGMSTNDPAGDLVNVTLTLPTPPPEVYNQQVRYGNVYSGRSIKPFPRSRVSSSVPRSVSVQMGEPEDLYSLNQGHPQTAGYCTITSSNNNNTGLSIYPPPLTSTTTMYTSSAAIAPAPPMYGEDKVPMSVQMPSSAAPLSMTSINTVPSSAIPASTTGWNDNIPRGMKRSRSIEEYDQSQQHSQQLNSDEIAESPESEENGYEDA</sequence>
<gene>
    <name evidence="2" type="ORF">L201_007331</name>
</gene>
<evidence type="ECO:0000313" key="3">
    <source>
        <dbReference type="Proteomes" id="UP001355207"/>
    </source>
</evidence>
<dbReference type="AlphaFoldDB" id="A0AAX4K5H2"/>
<dbReference type="Proteomes" id="UP001355207">
    <property type="component" value="Chromosome 10"/>
</dbReference>
<feature type="compositionally biased region" description="Polar residues" evidence="1">
    <location>
        <begin position="29"/>
        <end position="39"/>
    </location>
</feature>
<protein>
    <submittedName>
        <fullName evidence="2">Uncharacterized protein</fullName>
    </submittedName>
</protein>
<keyword evidence="3" id="KW-1185">Reference proteome</keyword>
<feature type="compositionally biased region" description="Low complexity" evidence="1">
    <location>
        <begin position="193"/>
        <end position="206"/>
    </location>
</feature>
<reference evidence="2 3" key="1">
    <citation type="submission" date="2024-01" db="EMBL/GenBank/DDBJ databases">
        <title>Comparative genomics of Cryptococcus and Kwoniella reveals pathogenesis evolution and contrasting modes of karyotype evolution via chromosome fusion or intercentromeric recombination.</title>
        <authorList>
            <person name="Coelho M.A."/>
            <person name="David-Palma M."/>
            <person name="Shea T."/>
            <person name="Bowers K."/>
            <person name="McGinley-Smith S."/>
            <person name="Mohammad A.W."/>
            <person name="Gnirke A."/>
            <person name="Yurkov A.M."/>
            <person name="Nowrousian M."/>
            <person name="Sun S."/>
            <person name="Cuomo C.A."/>
            <person name="Heitman J."/>
        </authorList>
    </citation>
    <scope>NUCLEOTIDE SEQUENCE [LARGE SCALE GENOMIC DNA]</scope>
    <source>
        <strain evidence="2 3">CBS 6074</strain>
    </source>
</reference>
<feature type="compositionally biased region" description="Acidic residues" evidence="1">
    <location>
        <begin position="414"/>
        <end position="429"/>
    </location>
</feature>
<feature type="compositionally biased region" description="Polar residues" evidence="1">
    <location>
        <begin position="127"/>
        <end position="145"/>
    </location>
</feature>
<feature type="region of interest" description="Disordered" evidence="1">
    <location>
        <begin position="749"/>
        <end position="805"/>
    </location>
</feature>
<proteinExistence type="predicted"/>
<feature type="region of interest" description="Disordered" evidence="1">
    <location>
        <begin position="1"/>
        <end position="76"/>
    </location>
</feature>
<dbReference type="GeneID" id="91098000"/>
<feature type="region of interest" description="Disordered" evidence="1">
    <location>
        <begin position="299"/>
        <end position="327"/>
    </location>
</feature>
<organism evidence="2 3">
    <name type="scientific">Kwoniella dendrophila CBS 6074</name>
    <dbReference type="NCBI Taxonomy" id="1295534"/>
    <lineage>
        <taxon>Eukaryota</taxon>
        <taxon>Fungi</taxon>
        <taxon>Dikarya</taxon>
        <taxon>Basidiomycota</taxon>
        <taxon>Agaricomycotina</taxon>
        <taxon>Tremellomycetes</taxon>
        <taxon>Tremellales</taxon>
        <taxon>Cryptococcaceae</taxon>
        <taxon>Kwoniella</taxon>
    </lineage>
</organism>
<dbReference type="EMBL" id="CP144107">
    <property type="protein sequence ID" value="WWC92374.1"/>
    <property type="molecule type" value="Genomic_DNA"/>
</dbReference>
<feature type="compositionally biased region" description="Polar residues" evidence="1">
    <location>
        <begin position="315"/>
        <end position="324"/>
    </location>
</feature>
<feature type="compositionally biased region" description="Polar residues" evidence="1">
    <location>
        <begin position="46"/>
        <end position="68"/>
    </location>
</feature>
<feature type="compositionally biased region" description="Low complexity" evidence="1">
    <location>
        <begin position="351"/>
        <end position="364"/>
    </location>
</feature>
<evidence type="ECO:0000256" key="1">
    <source>
        <dbReference type="SAM" id="MobiDB-lite"/>
    </source>
</evidence>
<feature type="compositionally biased region" description="Acidic residues" evidence="1">
    <location>
        <begin position="790"/>
        <end position="805"/>
    </location>
</feature>
<accession>A0AAX4K5H2</accession>
<dbReference type="RefSeq" id="XP_066079136.1">
    <property type="nucleotide sequence ID" value="XM_066223039.1"/>
</dbReference>
<name>A0AAX4K5H2_9TREE</name>
<feature type="region of interest" description="Disordered" evidence="1">
    <location>
        <begin position="127"/>
        <end position="212"/>
    </location>
</feature>
<feature type="compositionally biased region" description="Polar residues" evidence="1">
    <location>
        <begin position="778"/>
        <end position="788"/>
    </location>
</feature>